<reference evidence="2 3" key="1">
    <citation type="submission" date="2021-03" db="EMBL/GenBank/DDBJ databases">
        <title>Aliifodinibius sp. nov., a new bacterium isolated from saline soil.</title>
        <authorList>
            <person name="Galisteo C."/>
            <person name="De La Haba R."/>
            <person name="Sanchez-Porro C."/>
            <person name="Ventosa A."/>
        </authorList>
    </citation>
    <scope>NUCLEOTIDE SEQUENCE [LARGE SCALE GENOMIC DNA]</scope>
    <source>
        <strain evidence="2 3">1BSP15-2V2</strain>
    </source>
</reference>
<proteinExistence type="predicted"/>
<evidence type="ECO:0008006" key="4">
    <source>
        <dbReference type="Google" id="ProtNLM"/>
    </source>
</evidence>
<keyword evidence="1" id="KW-0732">Signal</keyword>
<sequence length="239" mass="26826">MEKLNYFLCTLILLLLTNYLAVAQSDFELPNEKKQSETIKIVKMAKNLVNFGQRNANPYAMVAAAQILMDFEVDDANSGKVEKMPAKTGISEHTTKGEGLKPIALNSTVILKEAQLYANRNTSIMEVINDLIEKANRGSRGYSYGKGFIKVYETIPAYSSRDFKWVFEGDEFAEILFVGDDDTDINVHIYNVEDGTLLAKDESHESGAYFSWTPSSTTKYTFRITNTGAYDNTVYILSN</sequence>
<comment type="caution">
    <text evidence="2">The sequence shown here is derived from an EMBL/GenBank/DDBJ whole genome shotgun (WGS) entry which is preliminary data.</text>
</comment>
<evidence type="ECO:0000313" key="2">
    <source>
        <dbReference type="EMBL" id="MCW9707822.1"/>
    </source>
</evidence>
<dbReference type="EMBL" id="JAGGJA010000008">
    <property type="protein sequence ID" value="MCW9707822.1"/>
    <property type="molecule type" value="Genomic_DNA"/>
</dbReference>
<gene>
    <name evidence="2" type="ORF">J6I44_13215</name>
</gene>
<dbReference type="Proteomes" id="UP001207918">
    <property type="component" value="Unassembled WGS sequence"/>
</dbReference>
<feature type="chain" id="PRO_5046154047" description="Peptidase C-terminal archaeal/bacterial domain-containing protein" evidence="1">
    <location>
        <begin position="24"/>
        <end position="239"/>
    </location>
</feature>
<feature type="signal peptide" evidence="1">
    <location>
        <begin position="1"/>
        <end position="23"/>
    </location>
</feature>
<protein>
    <recommendedName>
        <fullName evidence="4">Peptidase C-terminal archaeal/bacterial domain-containing protein</fullName>
    </recommendedName>
</protein>
<evidence type="ECO:0000313" key="3">
    <source>
        <dbReference type="Proteomes" id="UP001207918"/>
    </source>
</evidence>
<keyword evidence="3" id="KW-1185">Reference proteome</keyword>
<dbReference type="RefSeq" id="WP_265766612.1">
    <property type="nucleotide sequence ID" value="NZ_JAGGJA010000008.1"/>
</dbReference>
<accession>A0ABT3PPN9</accession>
<name>A0ABT3PPN9_9BACT</name>
<organism evidence="2 3">
    <name type="scientific">Fodinibius salsisoli</name>
    <dbReference type="NCBI Taxonomy" id="2820877"/>
    <lineage>
        <taxon>Bacteria</taxon>
        <taxon>Pseudomonadati</taxon>
        <taxon>Balneolota</taxon>
        <taxon>Balneolia</taxon>
        <taxon>Balneolales</taxon>
        <taxon>Balneolaceae</taxon>
        <taxon>Fodinibius</taxon>
    </lineage>
</organism>
<evidence type="ECO:0000256" key="1">
    <source>
        <dbReference type="SAM" id="SignalP"/>
    </source>
</evidence>